<dbReference type="GO" id="GO:0042797">
    <property type="term" value="P:tRNA transcription by RNA polymerase III"/>
    <property type="evidence" value="ECO:0000318"/>
    <property type="project" value="GO_Central"/>
</dbReference>
<evidence type="ECO:0000313" key="8">
    <source>
        <dbReference type="Proteomes" id="UP000000559"/>
    </source>
</evidence>
<dbReference type="eggNOG" id="KOG3122">
    <property type="taxonomic scope" value="Eukaryota"/>
</dbReference>
<dbReference type="VEuPathDB" id="FungiDB:C4_02800W_A"/>
<dbReference type="KEGG" id="cal:CAALFM_C402800WA"/>
<dbReference type="InterPro" id="IPR007811">
    <property type="entry name" value="RPC4"/>
</dbReference>
<proteinExistence type="predicted"/>
<evidence type="ECO:0000313" key="7">
    <source>
        <dbReference type="EMBL" id="AOW29047.1"/>
    </source>
</evidence>
<evidence type="ECO:0000256" key="1">
    <source>
        <dbReference type="ARBA" id="ARBA00004123"/>
    </source>
</evidence>
<keyword evidence="4" id="KW-0539">Nucleus</keyword>
<dbReference type="PANTHER" id="PTHR13408:SF0">
    <property type="entry name" value="DNA-DIRECTED RNA POLYMERASE III SUBUNIT RPC4"/>
    <property type="match status" value="1"/>
</dbReference>
<dbReference type="InParanoid" id="A0A1D8PLP0"/>
<reference evidence="7 8" key="2">
    <citation type="journal article" date="2007" name="Genome Biol.">
        <title>Assembly of the Candida albicans genome into sixteen supercontigs aligned on the eight chromosomes.</title>
        <authorList>
            <person name="van het Hoog M."/>
            <person name="Rast T.J."/>
            <person name="Martchenko M."/>
            <person name="Grindle S."/>
            <person name="Dignard D."/>
            <person name="Hogues H."/>
            <person name="Cuomo C."/>
            <person name="Berriman M."/>
            <person name="Scherer S."/>
            <person name="Magee B.B."/>
            <person name="Whiteway M."/>
            <person name="Chibana H."/>
            <person name="Nantel A."/>
            <person name="Magee P.T."/>
        </authorList>
    </citation>
    <scope>GENOME REANNOTATION</scope>
    <source>
        <strain evidence="8">SC5314 / ATCC MYA-2876</strain>
    </source>
</reference>
<keyword evidence="8" id="KW-1185">Reference proteome</keyword>
<dbReference type="GeneID" id="3637898"/>
<evidence type="ECO:0000256" key="3">
    <source>
        <dbReference type="ARBA" id="ARBA00023163"/>
    </source>
</evidence>
<dbReference type="CGD" id="CAL0000175841">
    <property type="gene designation" value="RPC53"/>
</dbReference>
<keyword evidence="2 7" id="KW-0240">DNA-directed RNA polymerase</keyword>
<dbReference type="AlphaFoldDB" id="A0A1D8PLP0"/>
<organism evidence="7 8">
    <name type="scientific">Candida albicans (strain SC5314 / ATCC MYA-2876)</name>
    <name type="common">Yeast</name>
    <dbReference type="NCBI Taxonomy" id="237561"/>
    <lineage>
        <taxon>Eukaryota</taxon>
        <taxon>Fungi</taxon>
        <taxon>Dikarya</taxon>
        <taxon>Ascomycota</taxon>
        <taxon>Saccharomycotina</taxon>
        <taxon>Pichiomycetes</taxon>
        <taxon>Debaryomycetaceae</taxon>
        <taxon>Candida/Lodderomyces clade</taxon>
        <taxon>Candida</taxon>
    </lineage>
</organism>
<evidence type="ECO:0000256" key="2">
    <source>
        <dbReference type="ARBA" id="ARBA00022478"/>
    </source>
</evidence>
<feature type="compositionally biased region" description="Basic residues" evidence="5">
    <location>
        <begin position="26"/>
        <end position="35"/>
    </location>
</feature>
<dbReference type="OrthoDB" id="5836119at2759"/>
<dbReference type="FunCoup" id="A0A1D8PLP0">
    <property type="interactions" value="165"/>
</dbReference>
<evidence type="ECO:0000256" key="4">
    <source>
        <dbReference type="ARBA" id="ARBA00023242"/>
    </source>
</evidence>
<name>A0A1D8PLP0_CANAL</name>
<sequence length="452" mass="49750">MSNRLESLNPRKPVSSSSSSGSKSAAKFKPKVVQRKSKEERAKVAPTIKQEPQPRQPLPNSRGRGGARGRGGRNNYAGTHMVSNGFLSAGAVSIGNSSGSKLGLTSDMIYNSNGDLSSSSTPDFIANFKSKQKGSTPGGQSDEEDEDDDPTKINMTQKYRFNEEDTVLFPVRPFRDDGITRAENEIATPDVEIKQEPNDSTAESTPMPISLTQSRETTVKSELIEEKIEQIKETKSKLEKKIAQGGDSFVSEETDKVISDHQQILDILTGKFDKLSTKTEDSHQKQQTQKDDVDDIDVELENDKTEINFDDQYVLFQLPKHLPTYTQPPSAVKLEPGVESVEVDEPATEEKEISKLATNNSKLRGKIGKINIHQSGKITIDLGNDIRLNVTKGAPTDFLQELALIEINPPPKPEDNEEEDVQMVDDDGRSITGKVVRLGTVNDKIIATPCIQ</sequence>
<comment type="subcellular location">
    <subcellularLocation>
        <location evidence="1">Nucleus</location>
    </subcellularLocation>
</comment>
<protein>
    <submittedName>
        <fullName evidence="7">DNA-directed RNA polymerase III subunit</fullName>
    </submittedName>
</protein>
<keyword evidence="3" id="KW-0804">Transcription</keyword>
<evidence type="ECO:0000256" key="5">
    <source>
        <dbReference type="SAM" id="MobiDB-lite"/>
    </source>
</evidence>
<dbReference type="STRING" id="237561.A0A1D8PLP0"/>
<feature type="region of interest" description="Disordered" evidence="5">
    <location>
        <begin position="1"/>
        <end position="159"/>
    </location>
</feature>
<feature type="compositionally biased region" description="Low complexity" evidence="5">
    <location>
        <begin position="15"/>
        <end position="25"/>
    </location>
</feature>
<dbReference type="RefSeq" id="XP_720466.2">
    <property type="nucleotide sequence ID" value="XM_715373.2"/>
</dbReference>
<feature type="region of interest" description="Disordered" evidence="5">
    <location>
        <begin position="179"/>
        <end position="218"/>
    </location>
</feature>
<gene>
    <name evidence="6 7" type="primary">RPC53</name>
    <name evidence="7" type="ordered locus">CAALFM_C402800WA</name>
    <name evidence="6" type="ordered locus">orf19.10230</name>
</gene>
<reference evidence="7 8" key="1">
    <citation type="journal article" date="2004" name="Proc. Natl. Acad. Sci. U.S.A.">
        <title>The diploid genome sequence of Candida albicans.</title>
        <authorList>
            <person name="Jones T."/>
            <person name="Federspiel N.A."/>
            <person name="Chibana H."/>
            <person name="Dungan J."/>
            <person name="Kalman S."/>
            <person name="Magee B.B."/>
            <person name="Newport G."/>
            <person name="Thorstenson Y.R."/>
            <person name="Agabian N."/>
            <person name="Magee P.T."/>
            <person name="Davis R.W."/>
            <person name="Scherer S."/>
        </authorList>
    </citation>
    <scope>NUCLEOTIDE SEQUENCE [LARGE SCALE GENOMIC DNA]</scope>
    <source>
        <strain evidence="8">SC5314 / ATCC MYA-2876</strain>
    </source>
</reference>
<dbReference type="Proteomes" id="UP000000559">
    <property type="component" value="Chromosome 4"/>
</dbReference>
<dbReference type="Pfam" id="PF05132">
    <property type="entry name" value="RNA_pol_Rpc4"/>
    <property type="match status" value="1"/>
</dbReference>
<feature type="compositionally biased region" description="Polar residues" evidence="5">
    <location>
        <begin position="108"/>
        <end position="122"/>
    </location>
</feature>
<dbReference type="PANTHER" id="PTHR13408">
    <property type="entry name" value="DNA-DIRECTED RNA POLYMERASE III"/>
    <property type="match status" value="1"/>
</dbReference>
<reference evidence="7 8" key="3">
    <citation type="journal article" date="2013" name="Genome Biol.">
        <title>Assembly of a phased diploid Candida albicans genome facilitates allele-specific measurements and provides a simple model for repeat and indel structure.</title>
        <authorList>
            <person name="Muzzey D."/>
            <person name="Schwartz K."/>
            <person name="Weissman J.S."/>
            <person name="Sherlock G."/>
        </authorList>
    </citation>
    <scope>NUCLEOTIDE SEQUENCE [LARGE SCALE GENOMIC DNA]</scope>
    <source>
        <strain evidence="8">SC5314 / ATCC MYA-2876</strain>
    </source>
</reference>
<evidence type="ECO:0000313" key="6">
    <source>
        <dbReference type="CGD" id="CAL0000175841"/>
    </source>
</evidence>
<accession>A0A1D8PLP0</accession>
<dbReference type="EMBL" id="CP017626">
    <property type="protein sequence ID" value="AOW29047.1"/>
    <property type="molecule type" value="Genomic_DNA"/>
</dbReference>
<dbReference type="GO" id="GO:0003677">
    <property type="term" value="F:DNA binding"/>
    <property type="evidence" value="ECO:0007669"/>
    <property type="project" value="InterPro"/>
</dbReference>
<dbReference type="GO" id="GO:0005666">
    <property type="term" value="C:RNA polymerase III complex"/>
    <property type="evidence" value="ECO:0000318"/>
    <property type="project" value="GO_Central"/>
</dbReference>